<protein>
    <submittedName>
        <fullName evidence="2">PsbP domain-containing protein</fullName>
    </submittedName>
</protein>
<dbReference type="GO" id="GO:0015979">
    <property type="term" value="P:photosynthesis"/>
    <property type="evidence" value="ECO:0007669"/>
    <property type="project" value="InterPro"/>
</dbReference>
<dbReference type="InterPro" id="IPR016123">
    <property type="entry name" value="Mog1/PsbP_a/b/a-sand"/>
</dbReference>
<dbReference type="SUPFAM" id="SSF55724">
    <property type="entry name" value="Mog1p/PsbP-like"/>
    <property type="match status" value="1"/>
</dbReference>
<evidence type="ECO:0000259" key="1">
    <source>
        <dbReference type="Pfam" id="PF01789"/>
    </source>
</evidence>
<evidence type="ECO:0000313" key="3">
    <source>
        <dbReference type="Proteomes" id="UP000485058"/>
    </source>
</evidence>
<reference evidence="2 3" key="1">
    <citation type="submission" date="2020-02" db="EMBL/GenBank/DDBJ databases">
        <title>Draft genome sequence of Haematococcus lacustris strain NIES-144.</title>
        <authorList>
            <person name="Morimoto D."/>
            <person name="Nakagawa S."/>
            <person name="Yoshida T."/>
            <person name="Sawayama S."/>
        </authorList>
    </citation>
    <scope>NUCLEOTIDE SEQUENCE [LARGE SCALE GENOMIC DNA]</scope>
    <source>
        <strain evidence="2 3">NIES-144</strain>
    </source>
</reference>
<feature type="domain" description="PsbP C-terminal" evidence="1">
    <location>
        <begin position="30"/>
        <end position="90"/>
    </location>
</feature>
<dbReference type="Proteomes" id="UP000485058">
    <property type="component" value="Unassembled WGS sequence"/>
</dbReference>
<dbReference type="Gene3D" id="3.40.1000.10">
    <property type="entry name" value="Mog1/PsbP, alpha/beta/alpha sandwich"/>
    <property type="match status" value="1"/>
</dbReference>
<dbReference type="GO" id="GO:0005509">
    <property type="term" value="F:calcium ion binding"/>
    <property type="evidence" value="ECO:0007669"/>
    <property type="project" value="InterPro"/>
</dbReference>
<dbReference type="Pfam" id="PF01789">
    <property type="entry name" value="PsbP"/>
    <property type="match status" value="1"/>
</dbReference>
<evidence type="ECO:0000313" key="2">
    <source>
        <dbReference type="EMBL" id="GFH30040.1"/>
    </source>
</evidence>
<sequence length="92" mass="10477">MARGMTKPCLWGGCRLVQQDAFSGASEITKTQKDVDGYTFFSYDIDSPEVRYLSSIVVRDGKVFALFVKSPTKNFNSSEEKLRHMIDTFRLL</sequence>
<name>A0A6A0AB45_HAELA</name>
<keyword evidence="3" id="KW-1185">Reference proteome</keyword>
<gene>
    <name evidence="2" type="ORF">HaLaN_28814</name>
</gene>
<dbReference type="GO" id="GO:0019898">
    <property type="term" value="C:extrinsic component of membrane"/>
    <property type="evidence" value="ECO:0007669"/>
    <property type="project" value="InterPro"/>
</dbReference>
<proteinExistence type="predicted"/>
<accession>A0A6A0AB45</accession>
<dbReference type="EMBL" id="BLLF01004672">
    <property type="protein sequence ID" value="GFH30040.1"/>
    <property type="molecule type" value="Genomic_DNA"/>
</dbReference>
<dbReference type="AlphaFoldDB" id="A0A6A0AB45"/>
<dbReference type="GO" id="GO:0009654">
    <property type="term" value="C:photosystem II oxygen evolving complex"/>
    <property type="evidence" value="ECO:0007669"/>
    <property type="project" value="InterPro"/>
</dbReference>
<comment type="caution">
    <text evidence="2">The sequence shown here is derived from an EMBL/GenBank/DDBJ whole genome shotgun (WGS) entry which is preliminary data.</text>
</comment>
<dbReference type="InterPro" id="IPR002683">
    <property type="entry name" value="PsbP_C"/>
</dbReference>
<organism evidence="2 3">
    <name type="scientific">Haematococcus lacustris</name>
    <name type="common">Green alga</name>
    <name type="synonym">Haematococcus pluvialis</name>
    <dbReference type="NCBI Taxonomy" id="44745"/>
    <lineage>
        <taxon>Eukaryota</taxon>
        <taxon>Viridiplantae</taxon>
        <taxon>Chlorophyta</taxon>
        <taxon>core chlorophytes</taxon>
        <taxon>Chlorophyceae</taxon>
        <taxon>CS clade</taxon>
        <taxon>Chlamydomonadales</taxon>
        <taxon>Haematococcaceae</taxon>
        <taxon>Haematococcus</taxon>
    </lineage>
</organism>
<feature type="non-terminal residue" evidence="2">
    <location>
        <position position="1"/>
    </location>
</feature>